<evidence type="ECO:0000313" key="3">
    <source>
        <dbReference type="Proteomes" id="UP000327000"/>
    </source>
</evidence>
<dbReference type="Proteomes" id="UP000327000">
    <property type="component" value="Unassembled WGS sequence"/>
</dbReference>
<evidence type="ECO:0000259" key="1">
    <source>
        <dbReference type="Pfam" id="PF12680"/>
    </source>
</evidence>
<dbReference type="Gene3D" id="3.10.450.50">
    <property type="match status" value="1"/>
</dbReference>
<organism evidence="2 3">
    <name type="scientific">Streptomyces mobaraensis</name>
    <name type="common">Streptoverticillium mobaraense</name>
    <dbReference type="NCBI Taxonomy" id="35621"/>
    <lineage>
        <taxon>Bacteria</taxon>
        <taxon>Bacillati</taxon>
        <taxon>Actinomycetota</taxon>
        <taxon>Actinomycetes</taxon>
        <taxon>Kitasatosporales</taxon>
        <taxon>Streptomycetaceae</taxon>
        <taxon>Streptomyces</taxon>
    </lineage>
</organism>
<protein>
    <submittedName>
        <fullName evidence="2">Nuclear transport factor 2 family protein</fullName>
    </submittedName>
</protein>
<reference evidence="2 3" key="1">
    <citation type="journal article" date="2019" name="Microb. Cell Fact.">
        <title>Exploring novel herbicidin analogues by transcriptional regulator overexpression and MS/MS molecular networking.</title>
        <authorList>
            <person name="Shi Y."/>
            <person name="Gu R."/>
            <person name="Li Y."/>
            <person name="Wang X."/>
            <person name="Ren W."/>
            <person name="Li X."/>
            <person name="Wang L."/>
            <person name="Xie Y."/>
            <person name="Hong B."/>
        </authorList>
    </citation>
    <scope>NUCLEOTIDE SEQUENCE [LARGE SCALE GENOMIC DNA]</scope>
    <source>
        <strain evidence="2 3">US-43</strain>
    </source>
</reference>
<name>A0A5N5W001_STRMB</name>
<feature type="domain" description="SnoaL-like" evidence="1">
    <location>
        <begin position="12"/>
        <end position="117"/>
    </location>
</feature>
<accession>A0A5N5W001</accession>
<dbReference type="InterPro" id="IPR037401">
    <property type="entry name" value="SnoaL-like"/>
</dbReference>
<gene>
    <name evidence="2" type="ORF">FRZ00_29290</name>
</gene>
<comment type="caution">
    <text evidence="2">The sequence shown here is derived from an EMBL/GenBank/DDBJ whole genome shotgun (WGS) entry which is preliminary data.</text>
</comment>
<dbReference type="Pfam" id="PF12680">
    <property type="entry name" value="SnoaL_2"/>
    <property type="match status" value="1"/>
</dbReference>
<proteinExistence type="predicted"/>
<dbReference type="OrthoDB" id="9781757at2"/>
<dbReference type="EMBL" id="VOKX01000115">
    <property type="protein sequence ID" value="KAB7834548.1"/>
    <property type="molecule type" value="Genomic_DNA"/>
</dbReference>
<sequence length="130" mass="14273">MTETGTGPEDVVARFFAAWDGLDPARLASFFAEDGTYHSMPLPPVVGRDRIHAYFTDFLARFTAADFTVHHQASSATEGGGVVFNERTDEMRLRSGAVVRVRVAGVFEIRDGLIAAWRDYFDLGATRGEG</sequence>
<dbReference type="InterPro" id="IPR032710">
    <property type="entry name" value="NTF2-like_dom_sf"/>
</dbReference>
<dbReference type="SUPFAM" id="SSF54427">
    <property type="entry name" value="NTF2-like"/>
    <property type="match status" value="1"/>
</dbReference>
<dbReference type="AlphaFoldDB" id="A0A5N5W001"/>
<keyword evidence="3" id="KW-1185">Reference proteome</keyword>
<evidence type="ECO:0000313" key="2">
    <source>
        <dbReference type="EMBL" id="KAB7834548.1"/>
    </source>
</evidence>